<proteinExistence type="predicted"/>
<reference evidence="1 2" key="1">
    <citation type="submission" date="2021-03" db="EMBL/GenBank/DDBJ databases">
        <title>Complete genome of Polaribacter_sp.SM13.</title>
        <authorList>
            <person name="Jeong S.W."/>
            <person name="Bae J.W."/>
        </authorList>
    </citation>
    <scope>NUCLEOTIDE SEQUENCE [LARGE SCALE GENOMIC DNA]</scope>
    <source>
        <strain evidence="1 2">SM13</strain>
    </source>
</reference>
<name>A0A975CL55_9FLAO</name>
<gene>
    <name evidence="1" type="ORF">J3359_12870</name>
</gene>
<evidence type="ECO:0000313" key="1">
    <source>
        <dbReference type="EMBL" id="QTE21708.1"/>
    </source>
</evidence>
<sequence>MNIQSEKYHLIQQIIELQNTTVIKKIREVLSGKTSNNDWHHELSSAEKKSISKGLQDLENGNILSHKEVINAVKSKIASLKTYSKNISIQI</sequence>
<dbReference type="KEGG" id="pcea:J3359_12870"/>
<dbReference type="EMBL" id="CP071869">
    <property type="protein sequence ID" value="QTE21708.1"/>
    <property type="molecule type" value="Genomic_DNA"/>
</dbReference>
<dbReference type="Proteomes" id="UP000663920">
    <property type="component" value="Chromosome"/>
</dbReference>
<dbReference type="AlphaFoldDB" id="A0A975CL55"/>
<accession>A0A975CL55</accession>
<protein>
    <submittedName>
        <fullName evidence="1">Uncharacterized protein</fullName>
    </submittedName>
</protein>
<keyword evidence="2" id="KW-1185">Reference proteome</keyword>
<organism evidence="1 2">
    <name type="scientific">Polaribacter cellanae</name>
    <dbReference type="NCBI Taxonomy" id="2818493"/>
    <lineage>
        <taxon>Bacteria</taxon>
        <taxon>Pseudomonadati</taxon>
        <taxon>Bacteroidota</taxon>
        <taxon>Flavobacteriia</taxon>
        <taxon>Flavobacteriales</taxon>
        <taxon>Flavobacteriaceae</taxon>
    </lineage>
</organism>
<evidence type="ECO:0000313" key="2">
    <source>
        <dbReference type="Proteomes" id="UP000663920"/>
    </source>
</evidence>
<dbReference type="RefSeq" id="WP_208077260.1">
    <property type="nucleotide sequence ID" value="NZ_CP071869.1"/>
</dbReference>